<sequence>MAAEYINLLLLTTFATLCSARGDLYIAFCNSDHYSSTKLNIQNHYNLVYPKRMSTLCNHRINNTNTEQITSNQISKLAQPKQINLKLDAFRKVTYLNKLSRMNFPSDTKF</sequence>
<organism evidence="2 3">
    <name type="scientific">Wickerhamomyces anomalus (strain ATCC 58044 / CBS 1984 / NCYC 433 / NRRL Y-366-8)</name>
    <name type="common">Yeast</name>
    <name type="synonym">Hansenula anomala</name>
    <dbReference type="NCBI Taxonomy" id="683960"/>
    <lineage>
        <taxon>Eukaryota</taxon>
        <taxon>Fungi</taxon>
        <taxon>Dikarya</taxon>
        <taxon>Ascomycota</taxon>
        <taxon>Saccharomycotina</taxon>
        <taxon>Saccharomycetes</taxon>
        <taxon>Phaffomycetales</taxon>
        <taxon>Wickerhamomycetaceae</taxon>
        <taxon>Wickerhamomyces</taxon>
    </lineage>
</organism>
<dbReference type="AlphaFoldDB" id="A0A1E3P7T5"/>
<feature type="chain" id="PRO_5009133719" description="Secreted protein" evidence="1">
    <location>
        <begin position="21"/>
        <end position="110"/>
    </location>
</feature>
<dbReference type="Proteomes" id="UP000094112">
    <property type="component" value="Unassembled WGS sequence"/>
</dbReference>
<dbReference type="GeneID" id="30202795"/>
<protein>
    <recommendedName>
        <fullName evidence="4">Secreted protein</fullName>
    </recommendedName>
</protein>
<keyword evidence="1" id="KW-0732">Signal</keyword>
<dbReference type="RefSeq" id="XP_019040491.1">
    <property type="nucleotide sequence ID" value="XM_019185549.1"/>
</dbReference>
<dbReference type="EMBL" id="KV454209">
    <property type="protein sequence ID" value="ODQ61284.1"/>
    <property type="molecule type" value="Genomic_DNA"/>
</dbReference>
<evidence type="ECO:0000256" key="1">
    <source>
        <dbReference type="SAM" id="SignalP"/>
    </source>
</evidence>
<name>A0A1E3P7T5_WICAA</name>
<evidence type="ECO:0000313" key="2">
    <source>
        <dbReference type="EMBL" id="ODQ61284.1"/>
    </source>
</evidence>
<reference evidence="2 3" key="1">
    <citation type="journal article" date="2016" name="Proc. Natl. Acad. Sci. U.S.A.">
        <title>Comparative genomics of biotechnologically important yeasts.</title>
        <authorList>
            <person name="Riley R."/>
            <person name="Haridas S."/>
            <person name="Wolfe K.H."/>
            <person name="Lopes M.R."/>
            <person name="Hittinger C.T."/>
            <person name="Goeker M."/>
            <person name="Salamov A.A."/>
            <person name="Wisecaver J.H."/>
            <person name="Long T.M."/>
            <person name="Calvey C.H."/>
            <person name="Aerts A.L."/>
            <person name="Barry K.W."/>
            <person name="Choi C."/>
            <person name="Clum A."/>
            <person name="Coughlan A.Y."/>
            <person name="Deshpande S."/>
            <person name="Douglass A.P."/>
            <person name="Hanson S.J."/>
            <person name="Klenk H.-P."/>
            <person name="LaButti K.M."/>
            <person name="Lapidus A."/>
            <person name="Lindquist E.A."/>
            <person name="Lipzen A.M."/>
            <person name="Meier-Kolthoff J.P."/>
            <person name="Ohm R.A."/>
            <person name="Otillar R.P."/>
            <person name="Pangilinan J.L."/>
            <person name="Peng Y."/>
            <person name="Rokas A."/>
            <person name="Rosa C.A."/>
            <person name="Scheuner C."/>
            <person name="Sibirny A.A."/>
            <person name="Slot J.C."/>
            <person name="Stielow J.B."/>
            <person name="Sun H."/>
            <person name="Kurtzman C.P."/>
            <person name="Blackwell M."/>
            <person name="Grigoriev I.V."/>
            <person name="Jeffries T.W."/>
        </authorList>
    </citation>
    <scope>NUCLEOTIDE SEQUENCE [LARGE SCALE GENOMIC DNA]</scope>
    <source>
        <strain evidence="3">ATCC 58044 / CBS 1984 / NCYC 433 / NRRL Y-366-8</strain>
    </source>
</reference>
<accession>A0A1E3P7T5</accession>
<gene>
    <name evidence="2" type="ORF">WICANDRAFT_83461</name>
</gene>
<keyword evidence="3" id="KW-1185">Reference proteome</keyword>
<evidence type="ECO:0000313" key="3">
    <source>
        <dbReference type="Proteomes" id="UP000094112"/>
    </source>
</evidence>
<feature type="signal peptide" evidence="1">
    <location>
        <begin position="1"/>
        <end position="20"/>
    </location>
</feature>
<evidence type="ECO:0008006" key="4">
    <source>
        <dbReference type="Google" id="ProtNLM"/>
    </source>
</evidence>
<proteinExistence type="predicted"/>